<dbReference type="Pfam" id="PF00043">
    <property type="entry name" value="GST_C"/>
    <property type="match status" value="1"/>
</dbReference>
<dbReference type="SUPFAM" id="SSF52833">
    <property type="entry name" value="Thioredoxin-like"/>
    <property type="match status" value="1"/>
</dbReference>
<dbReference type="GO" id="GO:0016740">
    <property type="term" value="F:transferase activity"/>
    <property type="evidence" value="ECO:0007669"/>
    <property type="project" value="UniProtKB-KW"/>
</dbReference>
<dbReference type="InterPro" id="IPR036249">
    <property type="entry name" value="Thioredoxin-like_sf"/>
</dbReference>
<evidence type="ECO:0000259" key="2">
    <source>
        <dbReference type="PROSITE" id="PS50404"/>
    </source>
</evidence>
<dbReference type="RefSeq" id="WP_044198787.1">
    <property type="nucleotide sequence ID" value="NZ_JMCB01000028.1"/>
</dbReference>
<dbReference type="PROSITE" id="PS50404">
    <property type="entry name" value="GST_NTER"/>
    <property type="match status" value="1"/>
</dbReference>
<dbReference type="SFLD" id="SFLDG00358">
    <property type="entry name" value="Main_(cytGST)"/>
    <property type="match status" value="1"/>
</dbReference>
<evidence type="ECO:0000313" key="5">
    <source>
        <dbReference type="Proteomes" id="UP000028725"/>
    </source>
</evidence>
<dbReference type="PROSITE" id="PS51354">
    <property type="entry name" value="GLUTAREDOXIN_2"/>
    <property type="match status" value="1"/>
</dbReference>
<organism evidence="4 5">
    <name type="scientific">Hyalangium minutum</name>
    <dbReference type="NCBI Taxonomy" id="394096"/>
    <lineage>
        <taxon>Bacteria</taxon>
        <taxon>Pseudomonadati</taxon>
        <taxon>Myxococcota</taxon>
        <taxon>Myxococcia</taxon>
        <taxon>Myxococcales</taxon>
        <taxon>Cystobacterineae</taxon>
        <taxon>Archangiaceae</taxon>
        <taxon>Hyalangium</taxon>
    </lineage>
</organism>
<dbReference type="PANTHER" id="PTHR44051">
    <property type="entry name" value="GLUTATHIONE S-TRANSFERASE-RELATED"/>
    <property type="match status" value="1"/>
</dbReference>
<proteinExistence type="inferred from homology"/>
<dbReference type="SUPFAM" id="SSF47616">
    <property type="entry name" value="GST C-terminal domain-like"/>
    <property type="match status" value="1"/>
</dbReference>
<feature type="domain" description="GST C-terminal" evidence="3">
    <location>
        <begin position="84"/>
        <end position="206"/>
    </location>
</feature>
<dbReference type="Gene3D" id="3.40.30.10">
    <property type="entry name" value="Glutaredoxin"/>
    <property type="match status" value="1"/>
</dbReference>
<dbReference type="SFLD" id="SFLDG01151">
    <property type="entry name" value="Main.2:_Nu-like"/>
    <property type="match status" value="1"/>
</dbReference>
<dbReference type="InterPro" id="IPR010987">
    <property type="entry name" value="Glutathione-S-Trfase_C-like"/>
</dbReference>
<accession>A0A085VZE9</accession>
<feature type="domain" description="GST N-terminal" evidence="2">
    <location>
        <begin position="1"/>
        <end position="82"/>
    </location>
</feature>
<dbReference type="InterPro" id="IPR036282">
    <property type="entry name" value="Glutathione-S-Trfase_C_sf"/>
</dbReference>
<evidence type="ECO:0000256" key="1">
    <source>
        <dbReference type="RuleBase" id="RU003494"/>
    </source>
</evidence>
<comment type="caution">
    <text evidence="4">The sequence shown here is derived from an EMBL/GenBank/DDBJ whole genome shotgun (WGS) entry which is preliminary data.</text>
</comment>
<gene>
    <name evidence="4" type="ORF">DB31_4725</name>
</gene>
<comment type="similarity">
    <text evidence="1">Belongs to the GST superfamily.</text>
</comment>
<keyword evidence="5" id="KW-1185">Reference proteome</keyword>
<sequence>MIKLYQFHPSGNCYKVRLVLHQLGIPFEVREMDLLNGATRTPEFKALNANGRVPIVELEPGVFLAESNAIITYFAEGTPLIPTDKLERARMFQWMFFEQYSHEPYVAVARAWLSFFGIPQGKERELEERIQKGYAALDVMEEELKKRPFFVGHQYSLADVALYAYTHVAAEGHFDLSRYRAIPAWFERVQAQPRHLRITDPAPVAR</sequence>
<dbReference type="Gene3D" id="1.20.1050.10">
    <property type="match status" value="1"/>
</dbReference>
<evidence type="ECO:0000313" key="4">
    <source>
        <dbReference type="EMBL" id="KFE60812.1"/>
    </source>
</evidence>
<evidence type="ECO:0000259" key="3">
    <source>
        <dbReference type="PROSITE" id="PS50405"/>
    </source>
</evidence>
<dbReference type="InterPro" id="IPR040079">
    <property type="entry name" value="Glutathione_S-Trfase"/>
</dbReference>
<dbReference type="Proteomes" id="UP000028725">
    <property type="component" value="Unassembled WGS sequence"/>
</dbReference>
<reference evidence="4 5" key="1">
    <citation type="submission" date="2014-04" db="EMBL/GenBank/DDBJ databases">
        <title>Genome assembly of Hyalangium minutum DSM 14724.</title>
        <authorList>
            <person name="Sharma G."/>
            <person name="Subramanian S."/>
        </authorList>
    </citation>
    <scope>NUCLEOTIDE SEQUENCE [LARGE SCALE GENOMIC DNA]</scope>
    <source>
        <strain evidence="4 5">DSM 14724</strain>
    </source>
</reference>
<dbReference type="InterPro" id="IPR004045">
    <property type="entry name" value="Glutathione_S-Trfase_N"/>
</dbReference>
<dbReference type="PATRIC" id="fig|394096.3.peg.8456"/>
<dbReference type="CDD" id="cd03056">
    <property type="entry name" value="GST_N_4"/>
    <property type="match status" value="1"/>
</dbReference>
<keyword evidence="4" id="KW-0808">Transferase</keyword>
<dbReference type="SFLD" id="SFLDS00019">
    <property type="entry name" value="Glutathione_Transferase_(cytos"/>
    <property type="match status" value="1"/>
</dbReference>
<dbReference type="AlphaFoldDB" id="A0A085VZE9"/>
<dbReference type="PANTHER" id="PTHR44051:SF2">
    <property type="entry name" value="HYPOTHETICAL GLUTATHIONE S-TRANSFERASE LIKE PROTEIN"/>
    <property type="match status" value="1"/>
</dbReference>
<protein>
    <submittedName>
        <fullName evidence="4">Glutathione S-transferase</fullName>
    </submittedName>
</protein>
<dbReference type="STRING" id="394096.DB31_4725"/>
<dbReference type="EMBL" id="JMCB01000028">
    <property type="protein sequence ID" value="KFE60812.1"/>
    <property type="molecule type" value="Genomic_DNA"/>
</dbReference>
<dbReference type="OrthoDB" id="9797500at2"/>
<dbReference type="Pfam" id="PF02798">
    <property type="entry name" value="GST_N"/>
    <property type="match status" value="1"/>
</dbReference>
<dbReference type="PROSITE" id="PS50405">
    <property type="entry name" value="GST_CTER"/>
    <property type="match status" value="1"/>
</dbReference>
<name>A0A085VZE9_9BACT</name>
<dbReference type="InterPro" id="IPR004046">
    <property type="entry name" value="GST_C"/>
</dbReference>